<keyword evidence="3 4" id="KW-0732">Signal</keyword>
<dbReference type="OrthoDB" id="9769193at2"/>
<evidence type="ECO:0000313" key="6">
    <source>
        <dbReference type="EMBL" id="POQ99669.1"/>
    </source>
</evidence>
<dbReference type="Gene3D" id="3.40.50.2300">
    <property type="match status" value="2"/>
</dbReference>
<dbReference type="GO" id="GO:0030246">
    <property type="term" value="F:carbohydrate binding"/>
    <property type="evidence" value="ECO:0007669"/>
    <property type="project" value="UniProtKB-ARBA"/>
</dbReference>
<dbReference type="CDD" id="cd06323">
    <property type="entry name" value="PBP1_ribose_binding"/>
    <property type="match status" value="1"/>
</dbReference>
<dbReference type="Pfam" id="PF13407">
    <property type="entry name" value="Peripla_BP_4"/>
    <property type="match status" value="1"/>
</dbReference>
<sequence>MKRTVLCILVTALMGGLVLPAAAAGRGEKEADSTAPVLGLSVSTLNNMFFVTLRDGAQEAARELGVQLLVVDSQDDPTREASNIQDLLQRGVSALLINPTDSDAIAPSVHRANQSGVPVFTIDRGAHGGTVVSHIASDNVAGGSLAAEYLLQKIGGTGEIAELQGIPGTSAARDRGAGFNSVVSGSAHVRLVAAQTANFNRTEGLDVFQNILQAQTNLKGVFAHNDEMILGAIQAAEAAGRARDMIFVGFDAVEDALTAVADGKLHATVAQKPAEMGRLGVITALNYLAGKPVESSIPVDLQLVTAENVDHF</sequence>
<name>A0A2S4JJS2_9SPIO</name>
<dbReference type="AlphaFoldDB" id="A0A2S4JJS2"/>
<keyword evidence="7" id="KW-1185">Reference proteome</keyword>
<comment type="subcellular location">
    <subcellularLocation>
        <location evidence="1">Cell envelope</location>
    </subcellularLocation>
</comment>
<dbReference type="GO" id="GO:0030313">
    <property type="term" value="C:cell envelope"/>
    <property type="evidence" value="ECO:0007669"/>
    <property type="project" value="UniProtKB-SubCell"/>
</dbReference>
<comment type="caution">
    <text evidence="6">The sequence shown here is derived from an EMBL/GenBank/DDBJ whole genome shotgun (WGS) entry which is preliminary data.</text>
</comment>
<dbReference type="InterPro" id="IPR028082">
    <property type="entry name" value="Peripla_BP_I"/>
</dbReference>
<organism evidence="6 7">
    <name type="scientific">Alkalispirochaeta sphaeroplastigenens</name>
    <dbReference type="NCBI Taxonomy" id="1187066"/>
    <lineage>
        <taxon>Bacteria</taxon>
        <taxon>Pseudomonadati</taxon>
        <taxon>Spirochaetota</taxon>
        <taxon>Spirochaetia</taxon>
        <taxon>Spirochaetales</taxon>
        <taxon>Spirochaetaceae</taxon>
        <taxon>Alkalispirochaeta</taxon>
    </lineage>
</organism>
<accession>A0A2S4JJS2</accession>
<feature type="chain" id="PRO_5015676606" evidence="4">
    <location>
        <begin position="24"/>
        <end position="312"/>
    </location>
</feature>
<evidence type="ECO:0000259" key="5">
    <source>
        <dbReference type="Pfam" id="PF13407"/>
    </source>
</evidence>
<evidence type="ECO:0000256" key="3">
    <source>
        <dbReference type="ARBA" id="ARBA00022729"/>
    </source>
</evidence>
<proteinExistence type="inferred from homology"/>
<protein>
    <submittedName>
        <fullName evidence="6">D-ribose ABC transporter substrate-binding protein</fullName>
    </submittedName>
</protein>
<evidence type="ECO:0000256" key="2">
    <source>
        <dbReference type="ARBA" id="ARBA00007639"/>
    </source>
</evidence>
<dbReference type="PANTHER" id="PTHR46847:SF1">
    <property type="entry name" value="D-ALLOSE-BINDING PERIPLASMIC PROTEIN-RELATED"/>
    <property type="match status" value="1"/>
</dbReference>
<dbReference type="SUPFAM" id="SSF53822">
    <property type="entry name" value="Periplasmic binding protein-like I"/>
    <property type="match status" value="1"/>
</dbReference>
<evidence type="ECO:0000256" key="1">
    <source>
        <dbReference type="ARBA" id="ARBA00004196"/>
    </source>
</evidence>
<feature type="domain" description="Periplasmic binding protein" evidence="5">
    <location>
        <begin position="39"/>
        <end position="291"/>
    </location>
</feature>
<gene>
    <name evidence="6" type="ORF">AU468_10185</name>
</gene>
<evidence type="ECO:0000313" key="7">
    <source>
        <dbReference type="Proteomes" id="UP000237350"/>
    </source>
</evidence>
<dbReference type="RefSeq" id="WP_018526201.1">
    <property type="nucleotide sequence ID" value="NZ_LPWH01000093.1"/>
</dbReference>
<dbReference type="Proteomes" id="UP000237350">
    <property type="component" value="Unassembled WGS sequence"/>
</dbReference>
<reference evidence="7" key="1">
    <citation type="submission" date="2015-12" db="EMBL/GenBank/DDBJ databases">
        <authorList>
            <person name="Lodha T.D."/>
            <person name="Chintalapati S."/>
            <person name="Chintalapati V.R."/>
            <person name="Sravanthi T."/>
        </authorList>
    </citation>
    <scope>NUCLEOTIDE SEQUENCE [LARGE SCALE GENOMIC DNA]</scope>
    <source>
        <strain evidence="7">JC133</strain>
    </source>
</reference>
<evidence type="ECO:0000256" key="4">
    <source>
        <dbReference type="SAM" id="SignalP"/>
    </source>
</evidence>
<feature type="signal peptide" evidence="4">
    <location>
        <begin position="1"/>
        <end position="23"/>
    </location>
</feature>
<dbReference type="InterPro" id="IPR025997">
    <property type="entry name" value="SBP_2_dom"/>
</dbReference>
<comment type="similarity">
    <text evidence="2">Belongs to the bacterial solute-binding protein 2 family.</text>
</comment>
<dbReference type="EMBL" id="LPWH01000093">
    <property type="protein sequence ID" value="POQ99669.1"/>
    <property type="molecule type" value="Genomic_DNA"/>
</dbReference>
<dbReference type="PANTHER" id="PTHR46847">
    <property type="entry name" value="D-ALLOSE-BINDING PERIPLASMIC PROTEIN-RELATED"/>
    <property type="match status" value="1"/>
</dbReference>